<dbReference type="SUPFAM" id="SSF75471">
    <property type="entry name" value="YhbY-like"/>
    <property type="match status" value="1"/>
</dbReference>
<comment type="caution">
    <text evidence="4">The sequence shown here is derived from an EMBL/GenBank/DDBJ whole genome shotgun (WGS) entry which is preliminary data.</text>
</comment>
<protein>
    <submittedName>
        <fullName evidence="4">Ribosome assembly RNA-binding protein YhbY</fullName>
    </submittedName>
</protein>
<dbReference type="NCBIfam" id="TIGR00253">
    <property type="entry name" value="RNA_bind_YhbY"/>
    <property type="match status" value="1"/>
</dbReference>
<dbReference type="InterPro" id="IPR051925">
    <property type="entry name" value="RNA-binding_domain"/>
</dbReference>
<keyword evidence="5" id="KW-1185">Reference proteome</keyword>
<dbReference type="PROSITE" id="PS51295">
    <property type="entry name" value="CRM"/>
    <property type="match status" value="1"/>
</dbReference>
<dbReference type="InterPro" id="IPR017924">
    <property type="entry name" value="RNA-binding_YhbY"/>
</dbReference>
<evidence type="ECO:0000259" key="3">
    <source>
        <dbReference type="PROSITE" id="PS51295"/>
    </source>
</evidence>
<dbReference type="Proteomes" id="UP001597191">
    <property type="component" value="Unassembled WGS sequence"/>
</dbReference>
<proteinExistence type="predicted"/>
<dbReference type="InterPro" id="IPR001890">
    <property type="entry name" value="RNA-binding_CRM"/>
</dbReference>
<dbReference type="InterPro" id="IPR035920">
    <property type="entry name" value="YhbY-like_sf"/>
</dbReference>
<dbReference type="EMBL" id="JBHTOH010000025">
    <property type="protein sequence ID" value="MFD1410792.1"/>
    <property type="molecule type" value="Genomic_DNA"/>
</dbReference>
<sequence length="103" mass="11598">MLSSKQKKYLKSQANHLRPMAQVGKNGVNDAFTDDLKQALATRELIKVALLKNAEVTVSEVVTALAALPKIEVIQHLGRVITIYRPNNKEKYQRLSTEVNKIR</sequence>
<evidence type="ECO:0000256" key="2">
    <source>
        <dbReference type="PROSITE-ProRule" id="PRU00626"/>
    </source>
</evidence>
<keyword evidence="1 2" id="KW-0694">RNA-binding</keyword>
<evidence type="ECO:0000256" key="1">
    <source>
        <dbReference type="ARBA" id="ARBA00022884"/>
    </source>
</evidence>
<organism evidence="4 5">
    <name type="scientific">Lapidilactobacillus gannanensis</name>
    <dbReference type="NCBI Taxonomy" id="2486002"/>
    <lineage>
        <taxon>Bacteria</taxon>
        <taxon>Bacillati</taxon>
        <taxon>Bacillota</taxon>
        <taxon>Bacilli</taxon>
        <taxon>Lactobacillales</taxon>
        <taxon>Lactobacillaceae</taxon>
        <taxon>Lapidilactobacillus</taxon>
    </lineage>
</organism>
<name>A0ABW4BPC4_9LACO</name>
<gene>
    <name evidence="4" type="primary">yhbY</name>
    <name evidence="4" type="ORF">ACFQ4R_04075</name>
</gene>
<feature type="domain" description="CRM" evidence="3">
    <location>
        <begin position="1"/>
        <end position="96"/>
    </location>
</feature>
<dbReference type="PANTHER" id="PTHR40065:SF3">
    <property type="entry name" value="RNA-BINDING PROTEIN YHBY"/>
    <property type="match status" value="1"/>
</dbReference>
<dbReference type="PANTHER" id="PTHR40065">
    <property type="entry name" value="RNA-BINDING PROTEIN YHBY"/>
    <property type="match status" value="1"/>
</dbReference>
<reference evidence="5" key="1">
    <citation type="journal article" date="2019" name="Int. J. Syst. Evol. Microbiol.">
        <title>The Global Catalogue of Microorganisms (GCM) 10K type strain sequencing project: providing services to taxonomists for standard genome sequencing and annotation.</title>
        <authorList>
            <consortium name="The Broad Institute Genomics Platform"/>
            <consortium name="The Broad Institute Genome Sequencing Center for Infectious Disease"/>
            <person name="Wu L."/>
            <person name="Ma J."/>
        </authorList>
    </citation>
    <scope>NUCLEOTIDE SEQUENCE [LARGE SCALE GENOMIC DNA]</scope>
    <source>
        <strain evidence="5">CCM 8937</strain>
    </source>
</reference>
<dbReference type="SMART" id="SM01103">
    <property type="entry name" value="CRS1_YhbY"/>
    <property type="match status" value="1"/>
</dbReference>
<dbReference type="Pfam" id="PF01985">
    <property type="entry name" value="CRS1_YhbY"/>
    <property type="match status" value="1"/>
</dbReference>
<dbReference type="Gene3D" id="3.30.110.60">
    <property type="entry name" value="YhbY-like"/>
    <property type="match status" value="1"/>
</dbReference>
<evidence type="ECO:0000313" key="5">
    <source>
        <dbReference type="Proteomes" id="UP001597191"/>
    </source>
</evidence>
<accession>A0ABW4BPC4</accession>
<dbReference type="RefSeq" id="WP_125647898.1">
    <property type="nucleotide sequence ID" value="NZ_JBHTOH010000025.1"/>
</dbReference>
<evidence type="ECO:0000313" key="4">
    <source>
        <dbReference type="EMBL" id="MFD1410792.1"/>
    </source>
</evidence>